<gene>
    <name evidence="2" type="ORF">OD750_000755</name>
</gene>
<dbReference type="InterPro" id="IPR014914">
    <property type="entry name" value="RES_dom"/>
</dbReference>
<evidence type="ECO:0000259" key="1">
    <source>
        <dbReference type="Pfam" id="PF08808"/>
    </source>
</evidence>
<accession>A0A9X4BIF0</accession>
<dbReference type="Pfam" id="PF08808">
    <property type="entry name" value="RES"/>
    <property type="match status" value="1"/>
</dbReference>
<comment type="caution">
    <text evidence="2">The sequence shown here is derived from an EMBL/GenBank/DDBJ whole genome shotgun (WGS) entry which is preliminary data.</text>
</comment>
<feature type="domain" description="RES" evidence="1">
    <location>
        <begin position="42"/>
        <end position="177"/>
    </location>
</feature>
<evidence type="ECO:0000313" key="2">
    <source>
        <dbReference type="EMBL" id="MDC8011069.1"/>
    </source>
</evidence>
<proteinExistence type="predicted"/>
<dbReference type="AlphaFoldDB" id="A0A9X4BIF0"/>
<protein>
    <submittedName>
        <fullName evidence="2">RES domain-containing protein</fullName>
    </submittedName>
</protein>
<keyword evidence="3" id="KW-1185">Reference proteome</keyword>
<sequence>MAKFPEPPDVDALRAIEPAIRCVRKGTPLARIYFAGGPHPVAWNAFRRFGPTDARFDHHLPDKAGNGFMQRHRAIFYAASAAATCLAEVFQTDRVINKQRREPWLAVFALARDVDLVDLTGNFVTRMGASTAIHSGPRHRARQWAQALYDAYPHCAGIAYCSSMNGNAPAFALTDRAEALDVLPLKPEFNRALADAALTDLVAAAAEDLGYGLT</sequence>
<organism evidence="2 3">
    <name type="scientific">Tahibacter soli</name>
    <dbReference type="NCBI Taxonomy" id="2983605"/>
    <lineage>
        <taxon>Bacteria</taxon>
        <taxon>Pseudomonadati</taxon>
        <taxon>Pseudomonadota</taxon>
        <taxon>Gammaproteobacteria</taxon>
        <taxon>Lysobacterales</taxon>
        <taxon>Rhodanobacteraceae</taxon>
        <taxon>Tahibacter</taxon>
    </lineage>
</organism>
<dbReference type="RefSeq" id="WP_263544487.1">
    <property type="nucleotide sequence ID" value="NZ_JAOVZO020000001.1"/>
</dbReference>
<dbReference type="Proteomes" id="UP001139971">
    <property type="component" value="Unassembled WGS sequence"/>
</dbReference>
<evidence type="ECO:0000313" key="3">
    <source>
        <dbReference type="Proteomes" id="UP001139971"/>
    </source>
</evidence>
<reference evidence="2" key="1">
    <citation type="submission" date="2023-02" db="EMBL/GenBank/DDBJ databases">
        <title>Tahibacter soli sp. nov. isolated from soil.</title>
        <authorList>
            <person name="Baek J.H."/>
            <person name="Lee J.K."/>
            <person name="Choi D.G."/>
            <person name="Jeon C.O."/>
        </authorList>
    </citation>
    <scope>NUCLEOTIDE SEQUENCE</scope>
    <source>
        <strain evidence="2">BL</strain>
    </source>
</reference>
<dbReference type="EMBL" id="JAOVZO020000001">
    <property type="protein sequence ID" value="MDC8011069.1"/>
    <property type="molecule type" value="Genomic_DNA"/>
</dbReference>
<name>A0A9X4BIF0_9GAMM</name>